<dbReference type="PANTHER" id="PTHR42928">
    <property type="entry name" value="TRICARBOXYLATE-BINDING PROTEIN"/>
    <property type="match status" value="1"/>
</dbReference>
<dbReference type="Proteomes" id="UP001595799">
    <property type="component" value="Unassembled WGS sequence"/>
</dbReference>
<evidence type="ECO:0000313" key="3">
    <source>
        <dbReference type="EMBL" id="MFC4352629.1"/>
    </source>
</evidence>
<dbReference type="PANTHER" id="PTHR42928:SF5">
    <property type="entry name" value="BLR1237 PROTEIN"/>
    <property type="match status" value="1"/>
</dbReference>
<gene>
    <name evidence="3" type="ORF">ACFOW6_13840</name>
</gene>
<evidence type="ECO:0000256" key="1">
    <source>
        <dbReference type="ARBA" id="ARBA00006987"/>
    </source>
</evidence>
<comment type="similarity">
    <text evidence="1">Belongs to the UPF0065 (bug) family.</text>
</comment>
<dbReference type="InterPro" id="IPR005064">
    <property type="entry name" value="BUG"/>
</dbReference>
<keyword evidence="4" id="KW-1185">Reference proteome</keyword>
<name>A0ABV8UNI8_9PROT</name>
<dbReference type="InterPro" id="IPR042100">
    <property type="entry name" value="Bug_dom1"/>
</dbReference>
<dbReference type="RefSeq" id="WP_382422983.1">
    <property type="nucleotide sequence ID" value="NZ_JBHSCW010000007.1"/>
</dbReference>
<evidence type="ECO:0000256" key="2">
    <source>
        <dbReference type="SAM" id="SignalP"/>
    </source>
</evidence>
<accession>A0ABV8UNI8</accession>
<evidence type="ECO:0000313" key="4">
    <source>
        <dbReference type="Proteomes" id="UP001595799"/>
    </source>
</evidence>
<dbReference type="Pfam" id="PF03401">
    <property type="entry name" value="TctC"/>
    <property type="match status" value="1"/>
</dbReference>
<keyword evidence="2" id="KW-0732">Signal</keyword>
<dbReference type="CDD" id="cd07012">
    <property type="entry name" value="PBP2_Bug_TTT"/>
    <property type="match status" value="1"/>
</dbReference>
<organism evidence="3 4">
    <name type="scientific">Fodinicurvata halophila</name>
    <dbReference type="NCBI Taxonomy" id="1419723"/>
    <lineage>
        <taxon>Bacteria</taxon>
        <taxon>Pseudomonadati</taxon>
        <taxon>Pseudomonadota</taxon>
        <taxon>Alphaproteobacteria</taxon>
        <taxon>Rhodospirillales</taxon>
        <taxon>Rhodovibrionaceae</taxon>
        <taxon>Fodinicurvata</taxon>
    </lineage>
</organism>
<dbReference type="Gene3D" id="3.40.190.150">
    <property type="entry name" value="Bordetella uptake gene, domain 1"/>
    <property type="match status" value="1"/>
</dbReference>
<dbReference type="SUPFAM" id="SSF53850">
    <property type="entry name" value="Periplasmic binding protein-like II"/>
    <property type="match status" value="1"/>
</dbReference>
<proteinExistence type="inferred from homology"/>
<feature type="chain" id="PRO_5046516952" evidence="2">
    <location>
        <begin position="21"/>
        <end position="334"/>
    </location>
</feature>
<feature type="signal peptide" evidence="2">
    <location>
        <begin position="1"/>
        <end position="20"/>
    </location>
</feature>
<comment type="caution">
    <text evidence="3">The sequence shown here is derived from an EMBL/GenBank/DDBJ whole genome shotgun (WGS) entry which is preliminary data.</text>
</comment>
<dbReference type="EMBL" id="JBHSCW010000007">
    <property type="protein sequence ID" value="MFC4352629.1"/>
    <property type="molecule type" value="Genomic_DNA"/>
</dbReference>
<dbReference type="PIRSF" id="PIRSF017082">
    <property type="entry name" value="YflP"/>
    <property type="match status" value="1"/>
</dbReference>
<reference evidence="4" key="1">
    <citation type="journal article" date="2019" name="Int. J. Syst. Evol. Microbiol.">
        <title>The Global Catalogue of Microorganisms (GCM) 10K type strain sequencing project: providing services to taxonomists for standard genome sequencing and annotation.</title>
        <authorList>
            <consortium name="The Broad Institute Genomics Platform"/>
            <consortium name="The Broad Institute Genome Sequencing Center for Infectious Disease"/>
            <person name="Wu L."/>
            <person name="Ma J."/>
        </authorList>
    </citation>
    <scope>NUCLEOTIDE SEQUENCE [LARGE SCALE GENOMIC DNA]</scope>
    <source>
        <strain evidence="4">CECT 8472</strain>
    </source>
</reference>
<protein>
    <submittedName>
        <fullName evidence="3">Bug family tripartite tricarboxylate transporter substrate binding protein</fullName>
    </submittedName>
</protein>
<dbReference type="Gene3D" id="3.40.190.10">
    <property type="entry name" value="Periplasmic binding protein-like II"/>
    <property type="match status" value="1"/>
</dbReference>
<sequence length="334" mass="35767">MRRAFMATAAAIFMAAPAAAQEGSWQPEEPVTIIVPWSAGGSTDSVTRVLASELEEALDQTVVVTNQPGASGSVGTTNAWEADRDGLTWTAGAAVDLGSYPVLGMLDVPIEEWRLYLHIANVAVVGANPDAGYENFGDLIDAMEENPGEITVATAGTTSGGHNAMEAIAQAAGVEYRHATYDGGNPAVLSTVSGETDITTQLASEQAEMIRGGRIEPLAVLADTPLEIEGYGEIPPVTEWIPDIVTANNYFGIWAPKDIPENVKATMDEIWENQIANSEELQEYAAQNGAIFDPSYGEEAQEKARPILRQNAWLLYDANKAENNPEEFGIERPE</sequence>